<organism evidence="1 2">
    <name type="scientific">Furculomyces boomerangus</name>
    <dbReference type="NCBI Taxonomy" id="61424"/>
    <lineage>
        <taxon>Eukaryota</taxon>
        <taxon>Fungi</taxon>
        <taxon>Fungi incertae sedis</taxon>
        <taxon>Zoopagomycota</taxon>
        <taxon>Kickxellomycotina</taxon>
        <taxon>Harpellomycetes</taxon>
        <taxon>Harpellales</taxon>
        <taxon>Harpellaceae</taxon>
        <taxon>Furculomyces</taxon>
    </lineage>
</organism>
<dbReference type="AlphaFoldDB" id="A0A2T9Z4D0"/>
<dbReference type="STRING" id="61424.A0A2T9Z4D0"/>
<dbReference type="SMART" id="SM00320">
    <property type="entry name" value="WD40"/>
    <property type="match status" value="4"/>
</dbReference>
<dbReference type="PANTHER" id="PTHR13211:SF0">
    <property type="entry name" value="TELOMERASE CAJAL BODY PROTEIN 1"/>
    <property type="match status" value="1"/>
</dbReference>
<dbReference type="Pfam" id="PF00400">
    <property type="entry name" value="WD40"/>
    <property type="match status" value="1"/>
</dbReference>
<dbReference type="PANTHER" id="PTHR13211">
    <property type="entry name" value="TELOMERASE CAJAL BODY PROTEIN 1"/>
    <property type="match status" value="1"/>
</dbReference>
<evidence type="ECO:0000313" key="1">
    <source>
        <dbReference type="EMBL" id="PVU99450.1"/>
    </source>
</evidence>
<dbReference type="OrthoDB" id="239865at2759"/>
<sequence length="353" mass="40054">MEPRQRLIDRWKYFSNLFVGKSSDGVQLLTNSGDNVLRVFNIEIEKNQKEKSGDLKVKSEFDIGEAISYPATCCALMSTRDQPIKIIDTNTGITRAKYKAFDDKEQILTAYSASFNRCGDKIYMGSWERINIFDVQTPGYPIREIKTSPDRKSRDGQKGIISCIDFPLLTSMSTDIFASGSFSGSIAVWDVRKNTNELTWKVKNHLGDGRGITSVQFSPCGNYIFSGARKSNYIGCWDLRNTSKPVTKYRRGCHTQQRMGFVVDHYQKYLISGQHDGKISFFDLCKNNLTEPSFEFEDFVGDVSLHPFIPMLASVSGQRHFDSVLRLEENNEGVESGDSSLRIWDISKLINEI</sequence>
<dbReference type="InterPro" id="IPR051150">
    <property type="entry name" value="SWT21/TCAB1_mRNA_Telomere"/>
</dbReference>
<dbReference type="Proteomes" id="UP000245699">
    <property type="component" value="Unassembled WGS sequence"/>
</dbReference>
<keyword evidence="2" id="KW-1185">Reference proteome</keyword>
<dbReference type="EMBL" id="MBFT01000035">
    <property type="protein sequence ID" value="PVU99450.1"/>
    <property type="molecule type" value="Genomic_DNA"/>
</dbReference>
<dbReference type="InterPro" id="IPR036322">
    <property type="entry name" value="WD40_repeat_dom_sf"/>
</dbReference>
<name>A0A2T9Z4D0_9FUNG</name>
<dbReference type="InterPro" id="IPR015943">
    <property type="entry name" value="WD40/YVTN_repeat-like_dom_sf"/>
</dbReference>
<dbReference type="Gene3D" id="2.130.10.10">
    <property type="entry name" value="YVTN repeat-like/Quinoprotein amine dehydrogenase"/>
    <property type="match status" value="2"/>
</dbReference>
<evidence type="ECO:0000313" key="2">
    <source>
        <dbReference type="Proteomes" id="UP000245699"/>
    </source>
</evidence>
<comment type="caution">
    <text evidence="1">The sequence shown here is derived from an EMBL/GenBank/DDBJ whole genome shotgun (WGS) entry which is preliminary data.</text>
</comment>
<proteinExistence type="predicted"/>
<gene>
    <name evidence="1" type="ORF">BB559_000687</name>
</gene>
<dbReference type="InterPro" id="IPR001680">
    <property type="entry name" value="WD40_rpt"/>
</dbReference>
<accession>A0A2T9Z4D0</accession>
<protein>
    <submittedName>
        <fullName evidence="1">Uncharacterized protein</fullName>
    </submittedName>
</protein>
<reference evidence="1 2" key="1">
    <citation type="journal article" date="2018" name="MBio">
        <title>Comparative Genomics Reveals the Core Gene Toolbox for the Fungus-Insect Symbiosis.</title>
        <authorList>
            <person name="Wang Y."/>
            <person name="Stata M."/>
            <person name="Wang W."/>
            <person name="Stajich J.E."/>
            <person name="White M.M."/>
            <person name="Moncalvo J.M."/>
        </authorList>
    </citation>
    <scope>NUCLEOTIDE SEQUENCE [LARGE SCALE GENOMIC DNA]</scope>
    <source>
        <strain evidence="1 2">AUS-77-4</strain>
    </source>
</reference>
<dbReference type="SUPFAM" id="SSF50978">
    <property type="entry name" value="WD40 repeat-like"/>
    <property type="match status" value="1"/>
</dbReference>